<dbReference type="Pfam" id="PF08308">
    <property type="entry name" value="PEGA"/>
    <property type="match status" value="1"/>
</dbReference>
<protein>
    <submittedName>
        <fullName evidence="3">PEGA domain protein</fullName>
    </submittedName>
</protein>
<organism evidence="3 4">
    <name type="scientific">Isosphaera pallida (strain ATCC 43644 / DSM 9630 / IS1B)</name>
    <dbReference type="NCBI Taxonomy" id="575540"/>
    <lineage>
        <taxon>Bacteria</taxon>
        <taxon>Pseudomonadati</taxon>
        <taxon>Planctomycetota</taxon>
        <taxon>Planctomycetia</taxon>
        <taxon>Isosphaerales</taxon>
        <taxon>Isosphaeraceae</taxon>
        <taxon>Isosphaera</taxon>
    </lineage>
</organism>
<evidence type="ECO:0000256" key="1">
    <source>
        <dbReference type="SAM" id="MobiDB-lite"/>
    </source>
</evidence>
<dbReference type="InterPro" id="IPR013229">
    <property type="entry name" value="PEGA"/>
</dbReference>
<reference key="1">
    <citation type="submission" date="2010-11" db="EMBL/GenBank/DDBJ databases">
        <title>The complete sequence of chromosome of Isophaera pallida ATCC 43644.</title>
        <authorList>
            <consortium name="US DOE Joint Genome Institute (JGI-PGF)"/>
            <person name="Lucas S."/>
            <person name="Copeland A."/>
            <person name="Lapidus A."/>
            <person name="Bruce D."/>
            <person name="Goodwin L."/>
            <person name="Pitluck S."/>
            <person name="Kyrpides N."/>
            <person name="Mavromatis K."/>
            <person name="Pagani I."/>
            <person name="Ivanova N."/>
            <person name="Saunders E."/>
            <person name="Brettin T."/>
            <person name="Detter J.C."/>
            <person name="Han C."/>
            <person name="Tapia R."/>
            <person name="Land M."/>
            <person name="Hauser L."/>
            <person name="Markowitz V."/>
            <person name="Cheng J.-F."/>
            <person name="Hugenholtz P."/>
            <person name="Woyke T."/>
            <person name="Wu D."/>
            <person name="Eisen J.A."/>
        </authorList>
    </citation>
    <scope>NUCLEOTIDE SEQUENCE</scope>
    <source>
        <strain>ATCC 43644</strain>
    </source>
</reference>
<dbReference type="InParanoid" id="E8R6I0"/>
<dbReference type="AlphaFoldDB" id="E8R6I0"/>
<dbReference type="RefSeq" id="WP_013565179.1">
    <property type="nucleotide sequence ID" value="NC_014962.1"/>
</dbReference>
<dbReference type="OrthoDB" id="272812at2"/>
<evidence type="ECO:0000259" key="2">
    <source>
        <dbReference type="Pfam" id="PF08308"/>
    </source>
</evidence>
<accession>E8R6I0</accession>
<dbReference type="KEGG" id="ipa:Isop_2313"/>
<dbReference type="eggNOG" id="ENOG5032UZG">
    <property type="taxonomic scope" value="Bacteria"/>
</dbReference>
<dbReference type="HOGENOM" id="CLU_124308_0_0_0"/>
<feature type="region of interest" description="Disordered" evidence="1">
    <location>
        <begin position="115"/>
        <end position="153"/>
    </location>
</feature>
<dbReference type="EMBL" id="CP002353">
    <property type="protein sequence ID" value="ADV62891.1"/>
    <property type="molecule type" value="Genomic_DNA"/>
</dbReference>
<reference evidence="3 4" key="2">
    <citation type="journal article" date="2011" name="Stand. Genomic Sci.">
        <title>Complete genome sequence of Isosphaera pallida type strain (IS1B).</title>
        <authorList>
            <consortium name="US DOE Joint Genome Institute (JGI-PGF)"/>
            <person name="Goker M."/>
            <person name="Cleland D."/>
            <person name="Saunders E."/>
            <person name="Lapidus A."/>
            <person name="Nolan M."/>
            <person name="Lucas S."/>
            <person name="Hammon N."/>
            <person name="Deshpande S."/>
            <person name="Cheng J.F."/>
            <person name="Tapia R."/>
            <person name="Han C."/>
            <person name="Goodwin L."/>
            <person name="Pitluck S."/>
            <person name="Liolios K."/>
            <person name="Pagani I."/>
            <person name="Ivanova N."/>
            <person name="Mavromatis K."/>
            <person name="Pati A."/>
            <person name="Chen A."/>
            <person name="Palaniappan K."/>
            <person name="Land M."/>
            <person name="Hauser L."/>
            <person name="Chang Y.J."/>
            <person name="Jeffries C.D."/>
            <person name="Detter J.C."/>
            <person name="Beck B."/>
            <person name="Woyke T."/>
            <person name="Bristow J."/>
            <person name="Eisen J.A."/>
            <person name="Markowitz V."/>
            <person name="Hugenholtz P."/>
            <person name="Kyrpides N.C."/>
            <person name="Klenk H.P."/>
        </authorList>
    </citation>
    <scope>NUCLEOTIDE SEQUENCE [LARGE SCALE GENOMIC DNA]</scope>
    <source>
        <strain evidence="4">ATCC 43644 / DSM 9630 / IS1B</strain>
    </source>
</reference>
<keyword evidence="4" id="KW-1185">Reference proteome</keyword>
<gene>
    <name evidence="3" type="ordered locus">Isop_2313</name>
</gene>
<name>E8R6I0_ISOPI</name>
<feature type="domain" description="PEGA" evidence="2">
    <location>
        <begin position="30"/>
        <end position="73"/>
    </location>
</feature>
<dbReference type="STRING" id="575540.Isop_2313"/>
<sequence length="153" mass="17168">MPRDGCRWSAWVALLAVVVLTTTGCVKRRMTIRTDPPGALVSVNGEELGPSPVSKSFTYYGDREVELVADGYERRRLVQPTPPPWWNNALTEFVTENLIPLTLRDEREFFYQLQPASTPPQTDVARRAEALRAQAQSRPPDPPPGLFEGLFSN</sequence>
<dbReference type="PROSITE" id="PS51257">
    <property type="entry name" value="PROKAR_LIPOPROTEIN"/>
    <property type="match status" value="1"/>
</dbReference>
<evidence type="ECO:0000313" key="4">
    <source>
        <dbReference type="Proteomes" id="UP000008631"/>
    </source>
</evidence>
<dbReference type="Proteomes" id="UP000008631">
    <property type="component" value="Chromosome"/>
</dbReference>
<evidence type="ECO:0000313" key="3">
    <source>
        <dbReference type="EMBL" id="ADV62891.1"/>
    </source>
</evidence>
<proteinExistence type="predicted"/>